<dbReference type="Proteomes" id="UP000288859">
    <property type="component" value="Unassembled WGS sequence"/>
</dbReference>
<dbReference type="AlphaFoldDB" id="A0A438NA74"/>
<gene>
    <name evidence="1" type="ORF">B0A52_04069</name>
</gene>
<comment type="caution">
    <text evidence="1">The sequence shown here is derived from an EMBL/GenBank/DDBJ whole genome shotgun (WGS) entry which is preliminary data.</text>
</comment>
<evidence type="ECO:0000313" key="2">
    <source>
        <dbReference type="Proteomes" id="UP000288859"/>
    </source>
</evidence>
<dbReference type="EMBL" id="NAJM01000011">
    <property type="protein sequence ID" value="RVX72671.1"/>
    <property type="molecule type" value="Genomic_DNA"/>
</dbReference>
<protein>
    <submittedName>
        <fullName evidence="1">Uncharacterized protein</fullName>
    </submittedName>
</protein>
<name>A0A438NA74_EXOME</name>
<evidence type="ECO:0000313" key="1">
    <source>
        <dbReference type="EMBL" id="RVX72671.1"/>
    </source>
</evidence>
<reference evidence="1 2" key="1">
    <citation type="submission" date="2017-03" db="EMBL/GenBank/DDBJ databases">
        <title>Genomes of endolithic fungi from Antarctica.</title>
        <authorList>
            <person name="Coleine C."/>
            <person name="Masonjones S."/>
            <person name="Stajich J.E."/>
        </authorList>
    </citation>
    <scope>NUCLEOTIDE SEQUENCE [LARGE SCALE GENOMIC DNA]</scope>
    <source>
        <strain evidence="1 2">CCFEE 6314</strain>
    </source>
</reference>
<organism evidence="1 2">
    <name type="scientific">Exophiala mesophila</name>
    <name type="common">Black yeast-like fungus</name>
    <dbReference type="NCBI Taxonomy" id="212818"/>
    <lineage>
        <taxon>Eukaryota</taxon>
        <taxon>Fungi</taxon>
        <taxon>Dikarya</taxon>
        <taxon>Ascomycota</taxon>
        <taxon>Pezizomycotina</taxon>
        <taxon>Eurotiomycetes</taxon>
        <taxon>Chaetothyriomycetidae</taxon>
        <taxon>Chaetothyriales</taxon>
        <taxon>Herpotrichiellaceae</taxon>
        <taxon>Exophiala</taxon>
    </lineage>
</organism>
<accession>A0A438NA74</accession>
<sequence>MEAMTPSEEVINGSSQTIADPLVFEPDTLALSNPRQPFCLFHCVPSPDFEDSVFLKLKAEADWRAYRSSMAAFGYCHSPRLWVRRMIVVLKLACDITGRSWAVARLVKSDMHSSPLTG</sequence>
<proteinExistence type="predicted"/>